<name>A0A3L9Y0K5_9RHOB</name>
<dbReference type="Proteomes" id="UP000281343">
    <property type="component" value="Unassembled WGS sequence"/>
</dbReference>
<keyword evidence="3" id="KW-1185">Reference proteome</keyword>
<gene>
    <name evidence="2" type="ORF">D9R08_17260</name>
</gene>
<comment type="caution">
    <text evidence="2">The sequence shown here is derived from an EMBL/GenBank/DDBJ whole genome shotgun (WGS) entry which is preliminary data.</text>
</comment>
<organism evidence="2 3">
    <name type="scientific">Rhodophyticola porphyridii</name>
    <dbReference type="NCBI Taxonomy" id="1852017"/>
    <lineage>
        <taxon>Bacteria</taxon>
        <taxon>Pseudomonadati</taxon>
        <taxon>Pseudomonadota</taxon>
        <taxon>Alphaproteobacteria</taxon>
        <taxon>Rhodobacterales</taxon>
        <taxon>Roseobacteraceae</taxon>
        <taxon>Rhodophyticola</taxon>
    </lineage>
</organism>
<reference evidence="2 3" key="1">
    <citation type="submission" date="2018-10" db="EMBL/GenBank/DDBJ databases">
        <authorList>
            <person name="Jung H.S."/>
            <person name="Jeon C.O."/>
        </authorList>
    </citation>
    <scope>NUCLEOTIDE SEQUENCE [LARGE SCALE GENOMIC DNA]</scope>
    <source>
        <strain evidence="2 3">MA-7-27</strain>
    </source>
</reference>
<keyword evidence="1" id="KW-1133">Transmembrane helix</keyword>
<evidence type="ECO:0000313" key="3">
    <source>
        <dbReference type="Proteomes" id="UP000281343"/>
    </source>
</evidence>
<accession>A0A3L9Y0K5</accession>
<feature type="transmembrane region" description="Helical" evidence="1">
    <location>
        <begin position="26"/>
        <end position="46"/>
    </location>
</feature>
<protein>
    <submittedName>
        <fullName evidence="2">Uncharacterized protein</fullName>
    </submittedName>
</protein>
<keyword evidence="1" id="KW-0472">Membrane</keyword>
<evidence type="ECO:0000256" key="1">
    <source>
        <dbReference type="SAM" id="Phobius"/>
    </source>
</evidence>
<evidence type="ECO:0000313" key="2">
    <source>
        <dbReference type="EMBL" id="RMA40905.1"/>
    </source>
</evidence>
<dbReference type="EMBL" id="RCNT01000010">
    <property type="protein sequence ID" value="RMA40905.1"/>
    <property type="molecule type" value="Genomic_DNA"/>
</dbReference>
<keyword evidence="1" id="KW-0812">Transmembrane</keyword>
<sequence>MMRDTNIPAKSQDSRVDRDDWVEVRLLVAAMAGLSIVLGVTIAGLVEDIRPANLTAGALPAVYESWSYR</sequence>
<proteinExistence type="predicted"/>
<dbReference type="AlphaFoldDB" id="A0A3L9Y0K5"/>